<evidence type="ECO:0000256" key="1">
    <source>
        <dbReference type="SAM" id="Phobius"/>
    </source>
</evidence>
<proteinExistence type="predicted"/>
<protein>
    <submittedName>
        <fullName evidence="2">Uncharacterized protein</fullName>
    </submittedName>
</protein>
<keyword evidence="1" id="KW-1133">Transmembrane helix</keyword>
<reference evidence="2 3" key="1">
    <citation type="journal article" date="2014" name="Genome Announc.">
        <title>Genome Sequence of Bacillus simplex Strain P558, Isolated from a Human Fecal Sample.</title>
        <authorList>
            <person name="Croce O."/>
            <person name="Hugon P."/>
            <person name="Lagier J.C."/>
            <person name="Bibi F."/>
            <person name="Robert C."/>
            <person name="Azhar E.I."/>
            <person name="Raoult D."/>
            <person name="Fournier P.E."/>
        </authorList>
    </citation>
    <scope>NUCLEOTIDE SEQUENCE [LARGE SCALE GENOMIC DNA]</scope>
    <source>
        <strain evidence="2 3">P558</strain>
    </source>
</reference>
<comment type="caution">
    <text evidence="2">The sequence shown here is derived from an EMBL/GenBank/DDBJ whole genome shotgun (WGS) entry which is preliminary data.</text>
</comment>
<accession>A0AAN2PBV5</accession>
<keyword evidence="3" id="KW-1185">Reference proteome</keyword>
<evidence type="ECO:0000313" key="2">
    <source>
        <dbReference type="EMBL" id="CEG24906.1"/>
    </source>
</evidence>
<organism evidence="2 3">
    <name type="scientific">Peribacillus simplex</name>
    <dbReference type="NCBI Taxonomy" id="1478"/>
    <lineage>
        <taxon>Bacteria</taxon>
        <taxon>Bacillati</taxon>
        <taxon>Bacillota</taxon>
        <taxon>Bacilli</taxon>
        <taxon>Bacillales</taxon>
        <taxon>Bacillaceae</taxon>
        <taxon>Peribacillus</taxon>
    </lineage>
</organism>
<keyword evidence="1" id="KW-0472">Membrane</keyword>
<sequence length="30" mass="3576">MGDNTKEVLFEAFIQILLHIFEVLLRIFLL</sequence>
<dbReference type="EMBL" id="CCXW01000004">
    <property type="protein sequence ID" value="CEG24906.1"/>
    <property type="molecule type" value="Genomic_DNA"/>
</dbReference>
<gene>
    <name evidence="2" type="ORF">BN1180_05749</name>
</gene>
<keyword evidence="1" id="KW-0812">Transmembrane</keyword>
<evidence type="ECO:0000313" key="3">
    <source>
        <dbReference type="Proteomes" id="UP000182110"/>
    </source>
</evidence>
<name>A0AAN2PBV5_9BACI</name>
<dbReference type="Proteomes" id="UP000182110">
    <property type="component" value="Unassembled WGS sequence"/>
</dbReference>
<feature type="transmembrane region" description="Helical" evidence="1">
    <location>
        <begin position="12"/>
        <end position="29"/>
    </location>
</feature>
<dbReference type="AlphaFoldDB" id="A0AAN2PBV5"/>